<evidence type="ECO:0000259" key="6">
    <source>
        <dbReference type="PROSITE" id="PS51387"/>
    </source>
</evidence>
<accession>A0A317SUS1</accession>
<evidence type="ECO:0000256" key="2">
    <source>
        <dbReference type="ARBA" id="ARBA00022630"/>
    </source>
</evidence>
<dbReference type="InterPro" id="IPR006094">
    <property type="entry name" value="Oxid_FAD_bind_N"/>
</dbReference>
<keyword evidence="2" id="KW-0285">Flavoprotein</keyword>
<dbReference type="PANTHER" id="PTHR42973">
    <property type="entry name" value="BINDING OXIDOREDUCTASE, PUTATIVE (AFU_ORTHOLOGUE AFUA_1G17690)-RELATED"/>
    <property type="match status" value="1"/>
</dbReference>
<dbReference type="OrthoDB" id="2151789at2759"/>
<organism evidence="7 8">
    <name type="scientific">Tuber magnatum</name>
    <name type="common">white Piedmont truffle</name>
    <dbReference type="NCBI Taxonomy" id="42249"/>
    <lineage>
        <taxon>Eukaryota</taxon>
        <taxon>Fungi</taxon>
        <taxon>Dikarya</taxon>
        <taxon>Ascomycota</taxon>
        <taxon>Pezizomycotina</taxon>
        <taxon>Pezizomycetes</taxon>
        <taxon>Pezizales</taxon>
        <taxon>Tuberaceae</taxon>
        <taxon>Tuber</taxon>
    </lineage>
</organism>
<protein>
    <submittedName>
        <fullName evidence="7">FAD-binding domain-containing protein</fullName>
    </submittedName>
</protein>
<dbReference type="InterPro" id="IPR036318">
    <property type="entry name" value="FAD-bd_PCMH-like_sf"/>
</dbReference>
<dbReference type="SUPFAM" id="SSF56176">
    <property type="entry name" value="FAD-binding/transporter-associated domain-like"/>
    <property type="match status" value="1"/>
</dbReference>
<feature type="signal peptide" evidence="5">
    <location>
        <begin position="1"/>
        <end position="18"/>
    </location>
</feature>
<proteinExistence type="inferred from homology"/>
<comment type="caution">
    <text evidence="7">The sequence shown here is derived from an EMBL/GenBank/DDBJ whole genome shotgun (WGS) entry which is preliminary data.</text>
</comment>
<dbReference type="AlphaFoldDB" id="A0A317SUS1"/>
<sequence length="395" mass="42144">MKFFTGIPVLFALPMASAHSPPTQTVKDDVIAFAQSLNLSTALSADIVALFRQQTKPARGNADLACQITRLIFGPAYSDPITDNSTYTTLADNNWSQSCRLRPSCIIAPRSALEVPAAIKLISFLDIPFSVRSGGHSANLGWANTGTGILISLNGLTEISLSADKTVASIGPGNRWDAVYEALARHGVGVLGGRVPDVGVAGLILGDLFWGLKGGSGNFGIVTRFDLATFPELASFRYEVLRYLATQNEKLLEAQEEYQRVGELDSKSGVMQLINADTSLIALVYAGGSVDERPAALEPFYGVPRISPLVGPTVGGLAGLTQAFTPLFSRPAKRHTIGVVATGIDVALYKSLYARYESFRAEAAQRANTSPSLVMQIISKSAIGARLPLRLDKPF</sequence>
<gene>
    <name evidence="7" type="ORF">C7212DRAFT_363468</name>
</gene>
<dbReference type="STRING" id="42249.A0A317SUS1"/>
<name>A0A317SUS1_9PEZI</name>
<dbReference type="Pfam" id="PF01565">
    <property type="entry name" value="FAD_binding_4"/>
    <property type="match status" value="1"/>
</dbReference>
<dbReference type="PROSITE" id="PS51387">
    <property type="entry name" value="FAD_PCMH"/>
    <property type="match status" value="1"/>
</dbReference>
<evidence type="ECO:0000313" key="8">
    <source>
        <dbReference type="Proteomes" id="UP000246991"/>
    </source>
</evidence>
<dbReference type="GO" id="GO:0071949">
    <property type="term" value="F:FAD binding"/>
    <property type="evidence" value="ECO:0007669"/>
    <property type="project" value="InterPro"/>
</dbReference>
<evidence type="ECO:0000256" key="3">
    <source>
        <dbReference type="ARBA" id="ARBA00022827"/>
    </source>
</evidence>
<dbReference type="EMBL" id="PYWC01000029">
    <property type="protein sequence ID" value="PWW76871.1"/>
    <property type="molecule type" value="Genomic_DNA"/>
</dbReference>
<dbReference type="InterPro" id="IPR016166">
    <property type="entry name" value="FAD-bd_PCMH"/>
</dbReference>
<keyword evidence="4" id="KW-0560">Oxidoreductase</keyword>
<feature type="chain" id="PRO_5016431441" evidence="5">
    <location>
        <begin position="19"/>
        <end position="395"/>
    </location>
</feature>
<evidence type="ECO:0000313" key="7">
    <source>
        <dbReference type="EMBL" id="PWW76871.1"/>
    </source>
</evidence>
<dbReference type="Gene3D" id="3.30.465.10">
    <property type="match status" value="2"/>
</dbReference>
<dbReference type="InterPro" id="IPR050416">
    <property type="entry name" value="FAD-linked_Oxidoreductase"/>
</dbReference>
<reference evidence="7 8" key="1">
    <citation type="submission" date="2018-03" db="EMBL/GenBank/DDBJ databases">
        <title>Genomes of Pezizomycetes fungi and the evolution of truffles.</title>
        <authorList>
            <person name="Murat C."/>
            <person name="Payen T."/>
            <person name="Noel B."/>
            <person name="Kuo A."/>
            <person name="Martin F.M."/>
        </authorList>
    </citation>
    <scope>NUCLEOTIDE SEQUENCE [LARGE SCALE GENOMIC DNA]</scope>
    <source>
        <strain evidence="7">091103-1</strain>
    </source>
</reference>
<dbReference type="GO" id="GO:0016491">
    <property type="term" value="F:oxidoreductase activity"/>
    <property type="evidence" value="ECO:0007669"/>
    <property type="project" value="UniProtKB-KW"/>
</dbReference>
<keyword evidence="3" id="KW-0274">FAD</keyword>
<dbReference type="Proteomes" id="UP000246991">
    <property type="component" value="Unassembled WGS sequence"/>
</dbReference>
<dbReference type="InterPro" id="IPR016169">
    <property type="entry name" value="FAD-bd_PCMH_sub2"/>
</dbReference>
<dbReference type="PANTHER" id="PTHR42973:SF54">
    <property type="entry name" value="FAD-BINDING PCMH-TYPE DOMAIN-CONTAINING PROTEIN"/>
    <property type="match status" value="1"/>
</dbReference>
<feature type="domain" description="FAD-binding PCMH-type" evidence="6">
    <location>
        <begin position="99"/>
        <end position="330"/>
    </location>
</feature>
<keyword evidence="5" id="KW-0732">Signal</keyword>
<evidence type="ECO:0000256" key="5">
    <source>
        <dbReference type="SAM" id="SignalP"/>
    </source>
</evidence>
<evidence type="ECO:0000256" key="4">
    <source>
        <dbReference type="ARBA" id="ARBA00023002"/>
    </source>
</evidence>
<comment type="similarity">
    <text evidence="1">Belongs to the oxygen-dependent FAD-linked oxidoreductase family.</text>
</comment>
<dbReference type="Gene3D" id="3.40.462.20">
    <property type="match status" value="1"/>
</dbReference>
<evidence type="ECO:0000256" key="1">
    <source>
        <dbReference type="ARBA" id="ARBA00005466"/>
    </source>
</evidence>
<keyword evidence="8" id="KW-1185">Reference proteome</keyword>